<dbReference type="EMBL" id="RKHQ01000001">
    <property type="protein sequence ID" value="ROR97832.1"/>
    <property type="molecule type" value="Genomic_DNA"/>
</dbReference>
<proteinExistence type="predicted"/>
<evidence type="ECO:0000313" key="2">
    <source>
        <dbReference type="EMBL" id="ROR97832.1"/>
    </source>
</evidence>
<dbReference type="EMBL" id="RKHQ01000002">
    <property type="protein sequence ID" value="ROR94030.1"/>
    <property type="molecule type" value="Genomic_DNA"/>
</dbReference>
<protein>
    <submittedName>
        <fullName evidence="1">Uncharacterized protein</fullName>
    </submittedName>
</protein>
<comment type="caution">
    <text evidence="1">The sequence shown here is derived from an EMBL/GenBank/DDBJ whole genome shotgun (WGS) entry which is preliminary data.</text>
</comment>
<evidence type="ECO:0000313" key="1">
    <source>
        <dbReference type="EMBL" id="ROR94030.1"/>
    </source>
</evidence>
<evidence type="ECO:0000313" key="3">
    <source>
        <dbReference type="Proteomes" id="UP000275356"/>
    </source>
</evidence>
<sequence>MSPRKASVLDGADDVVEIRRALAGWEGSDLDGAALRLIADGAETYTAGALGVLVNRVLAVVADLRAEDGVR</sequence>
<organism evidence="1 3">
    <name type="scientific">Salana multivorans</name>
    <dbReference type="NCBI Taxonomy" id="120377"/>
    <lineage>
        <taxon>Bacteria</taxon>
        <taxon>Bacillati</taxon>
        <taxon>Actinomycetota</taxon>
        <taxon>Actinomycetes</taxon>
        <taxon>Micrococcales</taxon>
        <taxon>Beutenbergiaceae</taxon>
        <taxon>Salana</taxon>
    </lineage>
</organism>
<dbReference type="Proteomes" id="UP000275356">
    <property type="component" value="Unassembled WGS sequence"/>
</dbReference>
<dbReference type="AlphaFoldDB" id="A0A3N2D2P2"/>
<name>A0A3N2D2P2_9MICO</name>
<accession>A0A3N2D2P2</accession>
<keyword evidence="3" id="KW-1185">Reference proteome</keyword>
<dbReference type="RefSeq" id="WP_123739817.1">
    <property type="nucleotide sequence ID" value="NZ_RKHQ01000001.1"/>
</dbReference>
<gene>
    <name evidence="2" type="ORF">EDD28_2441</name>
    <name evidence="1" type="ORF">EDD28_3460</name>
</gene>
<reference evidence="1 3" key="1">
    <citation type="submission" date="2018-11" db="EMBL/GenBank/DDBJ databases">
        <title>Sequencing the genomes of 1000 actinobacteria strains.</title>
        <authorList>
            <person name="Klenk H.-P."/>
        </authorList>
    </citation>
    <scope>NUCLEOTIDE SEQUENCE [LARGE SCALE GENOMIC DNA]</scope>
    <source>
        <strain evidence="1 3">DSM 13521</strain>
    </source>
</reference>